<dbReference type="InParanoid" id="A0A2K2D3V3"/>
<dbReference type="EnsemblPlants" id="PNT68964">
    <property type="protein sequence ID" value="PNT68964"/>
    <property type="gene ID" value="BRADI_3g47745v3"/>
</dbReference>
<evidence type="ECO:0000313" key="1">
    <source>
        <dbReference type="EMBL" id="PNT68964.1"/>
    </source>
</evidence>
<dbReference type="AlphaFoldDB" id="A0A2K2D3V3"/>
<evidence type="ECO:0000313" key="2">
    <source>
        <dbReference type="EnsemblPlants" id="PNT68964"/>
    </source>
</evidence>
<dbReference type="Gramene" id="PNT68964">
    <property type="protein sequence ID" value="PNT68964"/>
    <property type="gene ID" value="BRADI_3g47745v3"/>
</dbReference>
<protein>
    <submittedName>
        <fullName evidence="1 2">Uncharacterized protein</fullName>
    </submittedName>
</protein>
<reference evidence="1 2" key="1">
    <citation type="journal article" date="2010" name="Nature">
        <title>Genome sequencing and analysis of the model grass Brachypodium distachyon.</title>
        <authorList>
            <consortium name="International Brachypodium Initiative"/>
        </authorList>
    </citation>
    <scope>NUCLEOTIDE SEQUENCE [LARGE SCALE GENOMIC DNA]</scope>
    <source>
        <strain evidence="1 2">Bd21</strain>
    </source>
</reference>
<organism evidence="1">
    <name type="scientific">Brachypodium distachyon</name>
    <name type="common">Purple false brome</name>
    <name type="synonym">Trachynia distachya</name>
    <dbReference type="NCBI Taxonomy" id="15368"/>
    <lineage>
        <taxon>Eukaryota</taxon>
        <taxon>Viridiplantae</taxon>
        <taxon>Streptophyta</taxon>
        <taxon>Embryophyta</taxon>
        <taxon>Tracheophyta</taxon>
        <taxon>Spermatophyta</taxon>
        <taxon>Magnoliopsida</taxon>
        <taxon>Liliopsida</taxon>
        <taxon>Poales</taxon>
        <taxon>Poaceae</taxon>
        <taxon>BOP clade</taxon>
        <taxon>Pooideae</taxon>
        <taxon>Stipodae</taxon>
        <taxon>Brachypodieae</taxon>
        <taxon>Brachypodium</taxon>
    </lineage>
</organism>
<keyword evidence="3" id="KW-1185">Reference proteome</keyword>
<sequence length="222" mass="24533">MEIKQAGAMPLSLEFSGVILRPPFHVVLIAVAGRASCSGTRSVRDVVFINNQHTSVHAVGAVVGDVYILHARGRVFFINKCHHQGMVAMPVWCPLRHRHTRRQAGAFSHCLKHNNTHELNLQGQHARTTHAVKHALFFHHGKYIFLYLSLFLVYPGAMEVHAGGMPLSPELSNLVIAVRAMRHTLAPARAMWDAVSSSTSCQHQAQSCTTTRTWVSSIPCPP</sequence>
<dbReference type="Proteomes" id="UP000008810">
    <property type="component" value="Chromosome 3"/>
</dbReference>
<proteinExistence type="predicted"/>
<dbReference type="EMBL" id="CM000882">
    <property type="protein sequence ID" value="PNT68964.1"/>
    <property type="molecule type" value="Genomic_DNA"/>
</dbReference>
<reference evidence="2" key="3">
    <citation type="submission" date="2018-08" db="UniProtKB">
        <authorList>
            <consortium name="EnsemblPlants"/>
        </authorList>
    </citation>
    <scope>IDENTIFICATION</scope>
    <source>
        <strain evidence="2">cv. Bd21</strain>
    </source>
</reference>
<name>A0A2K2D3V3_BRADI</name>
<accession>A0A2K2D3V3</accession>
<reference evidence="1" key="2">
    <citation type="submission" date="2017-06" db="EMBL/GenBank/DDBJ databases">
        <title>WGS assembly of Brachypodium distachyon.</title>
        <authorList>
            <consortium name="The International Brachypodium Initiative"/>
            <person name="Lucas S."/>
            <person name="Harmon-Smith M."/>
            <person name="Lail K."/>
            <person name="Tice H."/>
            <person name="Grimwood J."/>
            <person name="Bruce D."/>
            <person name="Barry K."/>
            <person name="Shu S."/>
            <person name="Lindquist E."/>
            <person name="Wang M."/>
            <person name="Pitluck S."/>
            <person name="Vogel J.P."/>
            <person name="Garvin D.F."/>
            <person name="Mockler T.C."/>
            <person name="Schmutz J."/>
            <person name="Rokhsar D."/>
            <person name="Bevan M.W."/>
        </authorList>
    </citation>
    <scope>NUCLEOTIDE SEQUENCE</scope>
    <source>
        <strain evidence="1">Bd21</strain>
    </source>
</reference>
<evidence type="ECO:0000313" key="3">
    <source>
        <dbReference type="Proteomes" id="UP000008810"/>
    </source>
</evidence>
<gene>
    <name evidence="1" type="ORF">BRADI_3g47745v3</name>
</gene>